<feature type="signal peptide" evidence="5">
    <location>
        <begin position="1"/>
        <end position="21"/>
    </location>
</feature>
<evidence type="ECO:0000256" key="5">
    <source>
        <dbReference type="SAM" id="SignalP"/>
    </source>
</evidence>
<evidence type="ECO:0000313" key="7">
    <source>
        <dbReference type="EMBL" id="TFY62441.1"/>
    </source>
</evidence>
<comment type="caution">
    <text evidence="7">The sequence shown here is derived from an EMBL/GenBank/DDBJ whole genome shotgun (WGS) entry which is preliminary data.</text>
</comment>
<dbReference type="STRING" id="34475.A0A4Y9YLT6"/>
<dbReference type="EMBL" id="SEKV01000166">
    <property type="protein sequence ID" value="TFY62441.1"/>
    <property type="molecule type" value="Genomic_DNA"/>
</dbReference>
<proteinExistence type="inferred from homology"/>
<dbReference type="GO" id="GO:0046872">
    <property type="term" value="F:metal ion binding"/>
    <property type="evidence" value="ECO:0007669"/>
    <property type="project" value="UniProtKB-KW"/>
</dbReference>
<keyword evidence="5" id="KW-0732">Signal</keyword>
<dbReference type="InterPro" id="IPR030048">
    <property type="entry name" value="SurE"/>
</dbReference>
<dbReference type="Proteomes" id="UP000298390">
    <property type="component" value="Unassembled WGS sequence"/>
</dbReference>
<keyword evidence="3" id="KW-0378">Hydrolase</keyword>
<feature type="chain" id="PRO_5021271308" description="Survival protein SurE-like phosphatase/nucleotidase domain-containing protein" evidence="5">
    <location>
        <begin position="22"/>
        <end position="328"/>
    </location>
</feature>
<keyword evidence="2" id="KW-0479">Metal-binding</keyword>
<comment type="similarity">
    <text evidence="1">Belongs to the SurE nucleotidase family.</text>
</comment>
<dbReference type="PANTHER" id="PTHR30457:SF0">
    <property type="entry name" value="PHOSPHATASE, PUTATIVE (AFU_ORTHOLOGUE AFUA_4G01070)-RELATED"/>
    <property type="match status" value="1"/>
</dbReference>
<evidence type="ECO:0000259" key="6">
    <source>
        <dbReference type="Pfam" id="PF01975"/>
    </source>
</evidence>
<sequence length="328" mass="34368">MLALSRLLVFIALSCSSAVLASNIVLTNDDGWAVAQIRAQYAGLASAGHDVILSSPAENQSGTGSDTETPQSLTEPCEYNTCPTGSSAEGYNSSDNHLNYVNAYPYALSLLLHTAYANRIGHDSVDAVRYGIQTLSPELFDGAEPDFIVSGPNIGTNTGKATQHSGTVGAACEAANEGYPATAFSGKTGKQKSYTKLYSDPSSSTSESAWIYSALTVQYTNTILTSGSNPLLPSGIIVNVNYPSTKDCSDPSDFEWVFARNLANSSATDYETCGSTTLPTEKSVVKTSGCYASVAVLNATTKTDVNANIQGEVYNTLSGLPFSCLPSS</sequence>
<reference evidence="7 8" key="1">
    <citation type="submission" date="2019-01" db="EMBL/GenBank/DDBJ databases">
        <title>Genome sequencing of the rare red list fungi Fomitopsis rosea.</title>
        <authorList>
            <person name="Buettner E."/>
            <person name="Kellner H."/>
        </authorList>
    </citation>
    <scope>NUCLEOTIDE SEQUENCE [LARGE SCALE GENOMIC DNA]</scope>
    <source>
        <strain evidence="7 8">DSM 105464</strain>
    </source>
</reference>
<dbReference type="AlphaFoldDB" id="A0A4Y9YLT6"/>
<feature type="region of interest" description="Disordered" evidence="4">
    <location>
        <begin position="55"/>
        <end position="74"/>
    </location>
</feature>
<dbReference type="InterPro" id="IPR002828">
    <property type="entry name" value="SurE-like_Pase/nucleotidase"/>
</dbReference>
<protein>
    <recommendedName>
        <fullName evidence="6">Survival protein SurE-like phosphatase/nucleotidase domain-containing protein</fullName>
    </recommendedName>
</protein>
<dbReference type="Gene3D" id="3.40.1210.10">
    <property type="entry name" value="Survival protein SurE-like phosphatase/nucleotidase"/>
    <property type="match status" value="1"/>
</dbReference>
<dbReference type="PANTHER" id="PTHR30457">
    <property type="entry name" value="5'-NUCLEOTIDASE SURE"/>
    <property type="match status" value="1"/>
</dbReference>
<evidence type="ECO:0000256" key="3">
    <source>
        <dbReference type="ARBA" id="ARBA00022801"/>
    </source>
</evidence>
<evidence type="ECO:0000313" key="8">
    <source>
        <dbReference type="Proteomes" id="UP000298390"/>
    </source>
</evidence>
<feature type="compositionally biased region" description="Polar residues" evidence="4">
    <location>
        <begin position="56"/>
        <end position="74"/>
    </location>
</feature>
<dbReference type="SUPFAM" id="SSF64167">
    <property type="entry name" value="SurE-like"/>
    <property type="match status" value="1"/>
</dbReference>
<organism evidence="7 8">
    <name type="scientific">Rhodofomes roseus</name>
    <dbReference type="NCBI Taxonomy" id="34475"/>
    <lineage>
        <taxon>Eukaryota</taxon>
        <taxon>Fungi</taxon>
        <taxon>Dikarya</taxon>
        <taxon>Basidiomycota</taxon>
        <taxon>Agaricomycotina</taxon>
        <taxon>Agaricomycetes</taxon>
        <taxon>Polyporales</taxon>
        <taxon>Rhodofomes</taxon>
    </lineage>
</organism>
<name>A0A4Y9YLT6_9APHY</name>
<dbReference type="Pfam" id="PF01975">
    <property type="entry name" value="SurE"/>
    <property type="match status" value="1"/>
</dbReference>
<gene>
    <name evidence="7" type="ORF">EVJ58_g3863</name>
</gene>
<evidence type="ECO:0000256" key="2">
    <source>
        <dbReference type="ARBA" id="ARBA00022723"/>
    </source>
</evidence>
<accession>A0A4Y9YLT6</accession>
<evidence type="ECO:0000256" key="1">
    <source>
        <dbReference type="ARBA" id="ARBA00011062"/>
    </source>
</evidence>
<dbReference type="GO" id="GO:0008252">
    <property type="term" value="F:nucleotidase activity"/>
    <property type="evidence" value="ECO:0007669"/>
    <property type="project" value="InterPro"/>
</dbReference>
<feature type="domain" description="Survival protein SurE-like phosphatase/nucleotidase" evidence="6">
    <location>
        <begin position="24"/>
        <end position="246"/>
    </location>
</feature>
<evidence type="ECO:0000256" key="4">
    <source>
        <dbReference type="SAM" id="MobiDB-lite"/>
    </source>
</evidence>
<dbReference type="InterPro" id="IPR036523">
    <property type="entry name" value="SurE-like_sf"/>
</dbReference>